<dbReference type="RefSeq" id="WP_210156668.1">
    <property type="nucleotide sequence ID" value="NZ_JAFCNB010000008.1"/>
</dbReference>
<protein>
    <submittedName>
        <fullName evidence="2">TIGR03086 family protein</fullName>
    </submittedName>
</protein>
<feature type="domain" description="Mycothiol-dependent maleylpyruvate isomerase metal-binding" evidence="1">
    <location>
        <begin position="15"/>
        <end position="137"/>
    </location>
</feature>
<evidence type="ECO:0000313" key="2">
    <source>
        <dbReference type="EMBL" id="MBP2705374.1"/>
    </source>
</evidence>
<dbReference type="AlphaFoldDB" id="A0A941AR03"/>
<dbReference type="GO" id="GO:0046872">
    <property type="term" value="F:metal ion binding"/>
    <property type="evidence" value="ECO:0007669"/>
    <property type="project" value="InterPro"/>
</dbReference>
<reference evidence="2" key="1">
    <citation type="submission" date="2021-02" db="EMBL/GenBank/DDBJ databases">
        <title>Draft genome sequence of Microbispora sp. RL4-1S isolated from rice leaves in Thailand.</title>
        <authorList>
            <person name="Muangham S."/>
            <person name="Duangmal K."/>
        </authorList>
    </citation>
    <scope>NUCLEOTIDE SEQUENCE</scope>
    <source>
        <strain evidence="2">RL4-1S</strain>
    </source>
</reference>
<accession>A0A941AR03</accession>
<organism evidence="2 3">
    <name type="scientific">Microbispora oryzae</name>
    <dbReference type="NCBI Taxonomy" id="2806554"/>
    <lineage>
        <taxon>Bacteria</taxon>
        <taxon>Bacillati</taxon>
        <taxon>Actinomycetota</taxon>
        <taxon>Actinomycetes</taxon>
        <taxon>Streptosporangiales</taxon>
        <taxon>Streptosporangiaceae</taxon>
        <taxon>Microbispora</taxon>
    </lineage>
</organism>
<dbReference type="NCBIfam" id="TIGR03083">
    <property type="entry name" value="maleylpyruvate isomerase family mycothiol-dependent enzyme"/>
    <property type="match status" value="1"/>
</dbReference>
<dbReference type="InterPro" id="IPR034660">
    <property type="entry name" value="DinB/YfiT-like"/>
</dbReference>
<dbReference type="Pfam" id="PF11716">
    <property type="entry name" value="MDMPI_N"/>
    <property type="match status" value="1"/>
</dbReference>
<proteinExistence type="predicted"/>
<dbReference type="InterPro" id="IPR024344">
    <property type="entry name" value="MDMPI_metal-binding"/>
</dbReference>
<name>A0A941AR03_9ACTN</name>
<gene>
    <name evidence="2" type="ORF">JOL79_16285</name>
</gene>
<dbReference type="Proteomes" id="UP000674234">
    <property type="component" value="Unassembled WGS sequence"/>
</dbReference>
<evidence type="ECO:0000259" key="1">
    <source>
        <dbReference type="Pfam" id="PF11716"/>
    </source>
</evidence>
<dbReference type="SUPFAM" id="SSF109854">
    <property type="entry name" value="DinB/YfiT-like putative metalloenzymes"/>
    <property type="match status" value="1"/>
</dbReference>
<comment type="caution">
    <text evidence="2">The sequence shown here is derived from an EMBL/GenBank/DDBJ whole genome shotgun (WGS) entry which is preliminary data.</text>
</comment>
<keyword evidence="3" id="KW-1185">Reference proteome</keyword>
<evidence type="ECO:0000313" key="3">
    <source>
        <dbReference type="Proteomes" id="UP000674234"/>
    </source>
</evidence>
<dbReference type="EMBL" id="JAFCNB010000008">
    <property type="protein sequence ID" value="MBP2705374.1"/>
    <property type="molecule type" value="Genomic_DNA"/>
</dbReference>
<dbReference type="InterPro" id="IPR017520">
    <property type="entry name" value="CHP03086"/>
</dbReference>
<dbReference type="NCBIfam" id="TIGR03086">
    <property type="entry name" value="TIGR03086 family metal-binding protein"/>
    <property type="match status" value="1"/>
</dbReference>
<dbReference type="Gene3D" id="1.20.120.450">
    <property type="entry name" value="dinb family like domain"/>
    <property type="match status" value="1"/>
</dbReference>
<sequence length="201" mass="20943">MSENTVANWRALLDGAHEGLRRVVAGIGVDGWDLPTPCEKWSVTQVLQHAAGDQAAFTAAVTGGAWPSEDPFSPSGHIDGDPLAYLARILETSAAAWAEVGDEDEQVPTPLPQGVLPAWLASGACAMDAAVHAWDIAVATGQPSPLSEDAARSLRTVAIAIVEPLRAYGAYAPALDPAPQAGEVETLLGFLGRRADWTAAE</sequence>
<dbReference type="InterPro" id="IPR017517">
    <property type="entry name" value="Maleyloyr_isom"/>
</dbReference>